<evidence type="ECO:0000313" key="2">
    <source>
        <dbReference type="Proteomes" id="UP001610334"/>
    </source>
</evidence>
<organism evidence="1 2">
    <name type="scientific">Aspergillus granulosus</name>
    <dbReference type="NCBI Taxonomy" id="176169"/>
    <lineage>
        <taxon>Eukaryota</taxon>
        <taxon>Fungi</taxon>
        <taxon>Dikarya</taxon>
        <taxon>Ascomycota</taxon>
        <taxon>Pezizomycotina</taxon>
        <taxon>Eurotiomycetes</taxon>
        <taxon>Eurotiomycetidae</taxon>
        <taxon>Eurotiales</taxon>
        <taxon>Aspergillaceae</taxon>
        <taxon>Aspergillus</taxon>
        <taxon>Aspergillus subgen. Nidulantes</taxon>
    </lineage>
</organism>
<gene>
    <name evidence="1" type="ORF">BJX63DRAFT_438836</name>
</gene>
<reference evidence="1 2" key="1">
    <citation type="submission" date="2024-07" db="EMBL/GenBank/DDBJ databases">
        <title>Section-level genome sequencing and comparative genomics of Aspergillus sections Usti and Cavernicolus.</title>
        <authorList>
            <consortium name="Lawrence Berkeley National Laboratory"/>
            <person name="Nybo J.L."/>
            <person name="Vesth T.C."/>
            <person name="Theobald S."/>
            <person name="Frisvad J.C."/>
            <person name="Larsen T.O."/>
            <person name="Kjaerboelling I."/>
            <person name="Rothschild-Mancinelli K."/>
            <person name="Lyhne E.K."/>
            <person name="Kogle M.E."/>
            <person name="Barry K."/>
            <person name="Clum A."/>
            <person name="Na H."/>
            <person name="Ledsgaard L."/>
            <person name="Lin J."/>
            <person name="Lipzen A."/>
            <person name="Kuo A."/>
            <person name="Riley R."/>
            <person name="Mondo S."/>
            <person name="Labutti K."/>
            <person name="Haridas S."/>
            <person name="Pangalinan J."/>
            <person name="Salamov A.A."/>
            <person name="Simmons B.A."/>
            <person name="Magnuson J.K."/>
            <person name="Chen J."/>
            <person name="Drula E."/>
            <person name="Henrissat B."/>
            <person name="Wiebenga A."/>
            <person name="Lubbers R.J."/>
            <person name="Gomes A.C."/>
            <person name="Makela M.R."/>
            <person name="Stajich J."/>
            <person name="Grigoriev I.V."/>
            <person name="Mortensen U.H."/>
            <person name="De Vries R.P."/>
            <person name="Baker S.E."/>
            <person name="Andersen M.R."/>
        </authorList>
    </citation>
    <scope>NUCLEOTIDE SEQUENCE [LARGE SCALE GENOMIC DNA]</scope>
    <source>
        <strain evidence="1 2">CBS 588.65</strain>
    </source>
</reference>
<accession>A0ABR4GR14</accession>
<keyword evidence="2" id="KW-1185">Reference proteome</keyword>
<protein>
    <submittedName>
        <fullName evidence="1">Uncharacterized protein</fullName>
    </submittedName>
</protein>
<comment type="caution">
    <text evidence="1">The sequence shown here is derived from an EMBL/GenBank/DDBJ whole genome shotgun (WGS) entry which is preliminary data.</text>
</comment>
<dbReference type="Proteomes" id="UP001610334">
    <property type="component" value="Unassembled WGS sequence"/>
</dbReference>
<dbReference type="EMBL" id="JBFXLT010000439">
    <property type="protein sequence ID" value="KAL2801491.1"/>
    <property type="molecule type" value="Genomic_DNA"/>
</dbReference>
<name>A0ABR4GR14_9EURO</name>
<sequence>MAWLDLTCDATGWSLVDTGRLDGIVKDLGHPVDQYPSMVSFLGNKNRILALRSLFPHNNVTRRGSAGTVRLHLDSRTTCADYPVLVAEGSLQDGPVATALSKHGDYDGACRYPIGRDDSETAANAKHHLMTKSLLPWMHVSCFFADGIAEWAVVKSLLEESQNSIVAGGCSTPARMRVILVLMSTTAVNEPQPLQMNISVPDLQTISILDLRDRHQLSGPALFAPLRRLLLDELEHSRTELMQRGLLFSAVHLAFLWRRSLRETFGPTALRIDCLYFARERLP</sequence>
<feature type="non-terminal residue" evidence="1">
    <location>
        <position position="283"/>
    </location>
</feature>
<proteinExistence type="predicted"/>
<evidence type="ECO:0000313" key="1">
    <source>
        <dbReference type="EMBL" id="KAL2801491.1"/>
    </source>
</evidence>